<dbReference type="InterPro" id="IPR027417">
    <property type="entry name" value="P-loop_NTPase"/>
</dbReference>
<dbReference type="InterPro" id="IPR003439">
    <property type="entry name" value="ABC_transporter-like_ATP-bd"/>
</dbReference>
<dbReference type="SUPFAM" id="SSF52540">
    <property type="entry name" value="P-loop containing nucleoside triphosphate hydrolases"/>
    <property type="match status" value="1"/>
</dbReference>
<dbReference type="PANTHER" id="PTHR42711:SF5">
    <property type="entry name" value="ABC TRANSPORTER ATP-BINDING PROTEIN NATA"/>
    <property type="match status" value="1"/>
</dbReference>
<dbReference type="Proteomes" id="UP000319894">
    <property type="component" value="Unassembled WGS sequence"/>
</dbReference>
<evidence type="ECO:0000256" key="5">
    <source>
        <dbReference type="SAM" id="MobiDB-lite"/>
    </source>
</evidence>
<evidence type="ECO:0000256" key="2">
    <source>
        <dbReference type="ARBA" id="ARBA00022448"/>
    </source>
</evidence>
<keyword evidence="3" id="KW-0547">Nucleotide-binding</keyword>
<organism evidence="7 8">
    <name type="scientific">Haloglomus irregulare</name>
    <dbReference type="NCBI Taxonomy" id="2234134"/>
    <lineage>
        <taxon>Archaea</taxon>
        <taxon>Methanobacteriati</taxon>
        <taxon>Methanobacteriota</taxon>
        <taxon>Stenosarchaea group</taxon>
        <taxon>Halobacteria</taxon>
        <taxon>Halobacteriales</taxon>
        <taxon>Natronomonadaceae</taxon>
        <taxon>Haloglomus</taxon>
    </lineage>
</organism>
<comment type="caution">
    <text evidence="7">The sequence shown here is derived from an EMBL/GenBank/DDBJ whole genome shotgun (WGS) entry which is preliminary data.</text>
</comment>
<evidence type="ECO:0000256" key="3">
    <source>
        <dbReference type="ARBA" id="ARBA00022741"/>
    </source>
</evidence>
<dbReference type="Pfam" id="PF00005">
    <property type="entry name" value="ABC_tran"/>
    <property type="match status" value="1"/>
</dbReference>
<reference evidence="7 8" key="1">
    <citation type="submission" date="2018-06" db="EMBL/GenBank/DDBJ databases">
        <title>Natronomonas sp. F16-60 a new haloarchaeon isolated from a solar saltern of Isla Cristina, Huelva, Spain.</title>
        <authorList>
            <person name="Duran-Viseras A."/>
            <person name="Sanchez-Porro C."/>
            <person name="Ventosa A."/>
        </authorList>
    </citation>
    <scope>NUCLEOTIDE SEQUENCE [LARGE SCALE GENOMIC DNA]</scope>
    <source>
        <strain evidence="7 8">F16-60</strain>
    </source>
</reference>
<dbReference type="PROSITE" id="PS50893">
    <property type="entry name" value="ABC_TRANSPORTER_2"/>
    <property type="match status" value="1"/>
</dbReference>
<dbReference type="GO" id="GO:0016887">
    <property type="term" value="F:ATP hydrolysis activity"/>
    <property type="evidence" value="ECO:0007669"/>
    <property type="project" value="InterPro"/>
</dbReference>
<evidence type="ECO:0000256" key="4">
    <source>
        <dbReference type="ARBA" id="ARBA00022840"/>
    </source>
</evidence>
<dbReference type="Gene3D" id="3.40.50.300">
    <property type="entry name" value="P-loop containing nucleotide triphosphate hydrolases"/>
    <property type="match status" value="1"/>
</dbReference>
<dbReference type="AlphaFoldDB" id="A0A554N972"/>
<evidence type="ECO:0000313" key="7">
    <source>
        <dbReference type="EMBL" id="TSD13921.1"/>
    </source>
</evidence>
<dbReference type="GO" id="GO:0005524">
    <property type="term" value="F:ATP binding"/>
    <property type="evidence" value="ECO:0007669"/>
    <property type="project" value="UniProtKB-KW"/>
</dbReference>
<name>A0A554N972_9EURY</name>
<gene>
    <name evidence="7" type="ORF">DP107_09740</name>
</gene>
<keyword evidence="2" id="KW-0813">Transport</keyword>
<dbReference type="OrthoDB" id="87732at2157"/>
<dbReference type="RefSeq" id="WP_144261969.1">
    <property type="nucleotide sequence ID" value="NZ_QMDX01000005.1"/>
</dbReference>
<evidence type="ECO:0000313" key="8">
    <source>
        <dbReference type="Proteomes" id="UP000319894"/>
    </source>
</evidence>
<accession>A0A554N972</accession>
<keyword evidence="8" id="KW-1185">Reference proteome</keyword>
<sequence>MVIVAENVRRRYGGTVALDGVSLSVAEGEVFALVGPNGAGKTTLVRALTGTTVVDGRVTVFDEPPADVDPERVGLLPQEFDPAERLTARELVTYYAGLYDRPRDVDAVLADVGLDGADARKPYEDLSGGQKRRTCVATALVNDPDLLFLDEPTAGIDPAGRRQLQSLVTDLADGGTTVLLTTHDMAAAESLADRVGLLADGQFVAVGPPRDLVAGHGGTSRLELAVPERAESAAAIALERAGYRLVPDEAVLAVADIDPRDIGGVVESLEAENVPYDAITWKQPDLEDVYLALTGTEVGASGDPRPRRRGRLPAQGGETP</sequence>
<dbReference type="InParanoid" id="A0A554N972"/>
<protein>
    <submittedName>
        <fullName evidence="7">ABC transporter ATP-binding protein</fullName>
    </submittedName>
</protein>
<keyword evidence="4 7" id="KW-0067">ATP-binding</keyword>
<dbReference type="InterPro" id="IPR050763">
    <property type="entry name" value="ABC_transporter_ATP-binding"/>
</dbReference>
<evidence type="ECO:0000259" key="6">
    <source>
        <dbReference type="PROSITE" id="PS50893"/>
    </source>
</evidence>
<dbReference type="EMBL" id="QMDX01000005">
    <property type="protein sequence ID" value="TSD13921.1"/>
    <property type="molecule type" value="Genomic_DNA"/>
</dbReference>
<feature type="region of interest" description="Disordered" evidence="5">
    <location>
        <begin position="297"/>
        <end position="320"/>
    </location>
</feature>
<evidence type="ECO:0000256" key="1">
    <source>
        <dbReference type="ARBA" id="ARBA00005417"/>
    </source>
</evidence>
<feature type="domain" description="ABC transporter" evidence="6">
    <location>
        <begin position="3"/>
        <end position="225"/>
    </location>
</feature>
<proteinExistence type="inferred from homology"/>
<dbReference type="CDD" id="cd03230">
    <property type="entry name" value="ABC_DR_subfamily_A"/>
    <property type="match status" value="1"/>
</dbReference>
<dbReference type="SMART" id="SM00382">
    <property type="entry name" value="AAA"/>
    <property type="match status" value="1"/>
</dbReference>
<dbReference type="InterPro" id="IPR003593">
    <property type="entry name" value="AAA+_ATPase"/>
</dbReference>
<comment type="similarity">
    <text evidence="1">Belongs to the ABC transporter superfamily.</text>
</comment>
<dbReference type="PANTHER" id="PTHR42711">
    <property type="entry name" value="ABC TRANSPORTER ATP-BINDING PROTEIN"/>
    <property type="match status" value="1"/>
</dbReference>